<name>A0A8S3W4L0_PARAO</name>
<dbReference type="AlphaFoldDB" id="A0A8S3W4L0"/>
<feature type="region of interest" description="Disordered" evidence="1">
    <location>
        <begin position="134"/>
        <end position="177"/>
    </location>
</feature>
<gene>
    <name evidence="2" type="ORF">PAPOLLO_LOCUS1989</name>
</gene>
<protein>
    <submittedName>
        <fullName evidence="2">(apollo) hypothetical protein</fullName>
    </submittedName>
</protein>
<organism evidence="2 3">
    <name type="scientific">Parnassius apollo</name>
    <name type="common">Apollo butterfly</name>
    <name type="synonym">Papilio apollo</name>
    <dbReference type="NCBI Taxonomy" id="110799"/>
    <lineage>
        <taxon>Eukaryota</taxon>
        <taxon>Metazoa</taxon>
        <taxon>Ecdysozoa</taxon>
        <taxon>Arthropoda</taxon>
        <taxon>Hexapoda</taxon>
        <taxon>Insecta</taxon>
        <taxon>Pterygota</taxon>
        <taxon>Neoptera</taxon>
        <taxon>Endopterygota</taxon>
        <taxon>Lepidoptera</taxon>
        <taxon>Glossata</taxon>
        <taxon>Ditrysia</taxon>
        <taxon>Papilionoidea</taxon>
        <taxon>Papilionidae</taxon>
        <taxon>Parnassiinae</taxon>
        <taxon>Parnassini</taxon>
        <taxon>Parnassius</taxon>
        <taxon>Parnassius</taxon>
    </lineage>
</organism>
<evidence type="ECO:0000256" key="1">
    <source>
        <dbReference type="SAM" id="MobiDB-lite"/>
    </source>
</evidence>
<dbReference type="Proteomes" id="UP000691718">
    <property type="component" value="Unassembled WGS sequence"/>
</dbReference>
<keyword evidence="3" id="KW-1185">Reference proteome</keyword>
<accession>A0A8S3W4L0</accession>
<sequence length="658" mass="76418">MIKNKDSKDIKIDLETFSRRNKSPYPELQHFDTLYYNRPYSMTSNVFEKFCDTQITYNSHVHSSILNNLNQDFKTSHAQSHDALPNSDHVQIDLTCNEVMPLEELSFNITEQNDISSSTYVMQCGFDSDDSVRDKDYLPSDSSSDSSDDFESIKSSNQKSHVLQTNGSSKKKDSQSIFPPTVVTKSLTSDVLDTVPFIHERKKLQNKRRSSINFPCADKDIAASLLPCYRRNTIDVGAYQTLYQVNGPVAVTLEPETSQPKQKRKKYDTPLFQRKIDAKNKIKLEHNVKMGCNETCLKKFTSKFSQVEREAINKMYWDMSWREKHLFVNAHTSVAVPKRKMTSDPKRKPRRAFTFKQLDDTRVEVCKTFFLTTLGYVKTNDRILHSSFIDPQFTDKRGKHQKTLAYDRNLLTQHVESFQPSEPHYRREHAPLRRYLSSDISVTNMHRHFCKKYPDKIVSYELYRQHVKKMNISFTRLGNEECEMCEAYTLHKKEMSHDVDSTLPSDADISEINQVMDLLSDSEEIICQSRNNSLITKHSFSDDSPTEENITQHQSPDCSLNHLEFDCDNHFCHLFVEKDILPLQSVDSNITDLSYTSQANTPLSSYSEATPQTSRKWVLKPRKDKGNIRRRHVMQWKDNKRKILRNLGKGVYANIAHE</sequence>
<dbReference type="EMBL" id="CAJQZP010000141">
    <property type="protein sequence ID" value="CAG4940308.1"/>
    <property type="molecule type" value="Genomic_DNA"/>
</dbReference>
<reference evidence="2" key="1">
    <citation type="submission" date="2021-04" db="EMBL/GenBank/DDBJ databases">
        <authorList>
            <person name="Tunstrom K."/>
        </authorList>
    </citation>
    <scope>NUCLEOTIDE SEQUENCE</scope>
</reference>
<dbReference type="PANTHER" id="PTHR10773:SF19">
    <property type="match status" value="1"/>
</dbReference>
<dbReference type="PANTHER" id="PTHR10773">
    <property type="entry name" value="DNA-DIRECTED RNA POLYMERASES I, II, AND III SUBUNIT RPABC2"/>
    <property type="match status" value="1"/>
</dbReference>
<feature type="compositionally biased region" description="Polar residues" evidence="1">
    <location>
        <begin position="157"/>
        <end position="168"/>
    </location>
</feature>
<comment type="caution">
    <text evidence="2">The sequence shown here is derived from an EMBL/GenBank/DDBJ whole genome shotgun (WGS) entry which is preliminary data.</text>
</comment>
<evidence type="ECO:0000313" key="3">
    <source>
        <dbReference type="Proteomes" id="UP000691718"/>
    </source>
</evidence>
<evidence type="ECO:0000313" key="2">
    <source>
        <dbReference type="EMBL" id="CAG4940308.1"/>
    </source>
</evidence>
<proteinExistence type="predicted"/>
<dbReference type="OrthoDB" id="7487768at2759"/>